<gene>
    <name evidence="6" type="ORF">MEDL_11081</name>
</gene>
<organism evidence="6 7">
    <name type="scientific">Mytilus edulis</name>
    <name type="common">Blue mussel</name>
    <dbReference type="NCBI Taxonomy" id="6550"/>
    <lineage>
        <taxon>Eukaryota</taxon>
        <taxon>Metazoa</taxon>
        <taxon>Spiralia</taxon>
        <taxon>Lophotrochozoa</taxon>
        <taxon>Mollusca</taxon>
        <taxon>Bivalvia</taxon>
        <taxon>Autobranchia</taxon>
        <taxon>Pteriomorphia</taxon>
        <taxon>Mytilida</taxon>
        <taxon>Mytiloidea</taxon>
        <taxon>Mytilidae</taxon>
        <taxon>Mytilinae</taxon>
        <taxon>Mytilus</taxon>
    </lineage>
</organism>
<dbReference type="OrthoDB" id="6327744at2759"/>
<sequence>MGPEKALNKKEDSCDRNMVTFAKKSNNNFRTELSTAAYELLKVQLHDKLESMSCSDSPSLVFSIHNNVDQVNMIVFQTIKVALTKSRGSSYSTNKQPKFTVNLYNSTSQIVANGNGVRYFVDNMFAPILKYLHQHSDNIDIINNSVKGMIINSKMETISVKRNDIRSDRQPLSITDNPIVNTSASVNILQIETTSRCPICTDIANDDPINCDTCLDWFHYKCVNLKNTKVDKTQVIAPFTCPLCCNNLLHLNIPSTVDSLCVPTDKQIHSVPSSVSISLTSTHSTSTLTSSLSVANSVPCVIPNNKFKF</sequence>
<keyword evidence="3" id="KW-0862">Zinc</keyword>
<evidence type="ECO:0000256" key="3">
    <source>
        <dbReference type="ARBA" id="ARBA00022833"/>
    </source>
</evidence>
<dbReference type="PROSITE" id="PS50016">
    <property type="entry name" value="ZF_PHD_2"/>
    <property type="match status" value="1"/>
</dbReference>
<dbReference type="InterPro" id="IPR019786">
    <property type="entry name" value="Zinc_finger_PHD-type_CS"/>
</dbReference>
<dbReference type="InterPro" id="IPR013083">
    <property type="entry name" value="Znf_RING/FYVE/PHD"/>
</dbReference>
<dbReference type="SUPFAM" id="SSF57903">
    <property type="entry name" value="FYVE/PHD zinc finger"/>
    <property type="match status" value="1"/>
</dbReference>
<dbReference type="InterPro" id="IPR001965">
    <property type="entry name" value="Znf_PHD"/>
</dbReference>
<dbReference type="Gene3D" id="3.30.40.10">
    <property type="entry name" value="Zinc/RING finger domain, C3HC4 (zinc finger)"/>
    <property type="match status" value="1"/>
</dbReference>
<dbReference type="EMBL" id="CAJPWZ010000548">
    <property type="protein sequence ID" value="CAG2196174.1"/>
    <property type="molecule type" value="Genomic_DNA"/>
</dbReference>
<evidence type="ECO:0000256" key="2">
    <source>
        <dbReference type="ARBA" id="ARBA00022771"/>
    </source>
</evidence>
<evidence type="ECO:0000313" key="7">
    <source>
        <dbReference type="Proteomes" id="UP000683360"/>
    </source>
</evidence>
<dbReference type="GO" id="GO:0008270">
    <property type="term" value="F:zinc ion binding"/>
    <property type="evidence" value="ECO:0007669"/>
    <property type="project" value="UniProtKB-KW"/>
</dbReference>
<dbReference type="Proteomes" id="UP000683360">
    <property type="component" value="Unassembled WGS sequence"/>
</dbReference>
<evidence type="ECO:0000256" key="1">
    <source>
        <dbReference type="ARBA" id="ARBA00022723"/>
    </source>
</evidence>
<feature type="domain" description="PHD-type" evidence="5">
    <location>
        <begin position="194"/>
        <end position="247"/>
    </location>
</feature>
<keyword evidence="1" id="KW-0479">Metal-binding</keyword>
<name>A0A8S3QMX5_MYTED</name>
<comment type="caution">
    <text evidence="6">The sequence shown here is derived from an EMBL/GenBank/DDBJ whole genome shotgun (WGS) entry which is preliminary data.</text>
</comment>
<dbReference type="Pfam" id="PF00628">
    <property type="entry name" value="PHD"/>
    <property type="match status" value="1"/>
</dbReference>
<accession>A0A8S3QMX5</accession>
<reference evidence="6" key="1">
    <citation type="submission" date="2021-03" db="EMBL/GenBank/DDBJ databases">
        <authorList>
            <person name="Bekaert M."/>
        </authorList>
    </citation>
    <scope>NUCLEOTIDE SEQUENCE</scope>
</reference>
<protein>
    <recommendedName>
        <fullName evidence="5">PHD-type domain-containing protein</fullName>
    </recommendedName>
</protein>
<keyword evidence="2 4" id="KW-0863">Zinc-finger</keyword>
<evidence type="ECO:0000256" key="4">
    <source>
        <dbReference type="PROSITE-ProRule" id="PRU00146"/>
    </source>
</evidence>
<proteinExistence type="predicted"/>
<keyword evidence="7" id="KW-1185">Reference proteome</keyword>
<dbReference type="PROSITE" id="PS01359">
    <property type="entry name" value="ZF_PHD_1"/>
    <property type="match status" value="1"/>
</dbReference>
<evidence type="ECO:0000313" key="6">
    <source>
        <dbReference type="EMBL" id="CAG2196174.1"/>
    </source>
</evidence>
<evidence type="ECO:0000259" key="5">
    <source>
        <dbReference type="PROSITE" id="PS50016"/>
    </source>
</evidence>
<dbReference type="InterPro" id="IPR019787">
    <property type="entry name" value="Znf_PHD-finger"/>
</dbReference>
<dbReference type="AlphaFoldDB" id="A0A8S3QMX5"/>
<dbReference type="InterPro" id="IPR011011">
    <property type="entry name" value="Znf_FYVE_PHD"/>
</dbReference>
<dbReference type="SMART" id="SM00249">
    <property type="entry name" value="PHD"/>
    <property type="match status" value="1"/>
</dbReference>